<keyword evidence="2" id="KW-0812">Transmembrane</keyword>
<feature type="transmembrane region" description="Helical" evidence="2">
    <location>
        <begin position="12"/>
        <end position="32"/>
    </location>
</feature>
<dbReference type="PaxDb" id="55529-EKX54188"/>
<feature type="region of interest" description="Disordered" evidence="1">
    <location>
        <begin position="387"/>
        <end position="431"/>
    </location>
</feature>
<protein>
    <submittedName>
        <fullName evidence="3 4">Uncharacterized protein</fullName>
    </submittedName>
</protein>
<dbReference type="EMBL" id="JH992968">
    <property type="protein sequence ID" value="EKX54188.1"/>
    <property type="molecule type" value="Genomic_DNA"/>
</dbReference>
<name>L1K1D5_GUITC</name>
<dbReference type="HOGENOM" id="CLU_608974_0_0_1"/>
<evidence type="ECO:0000313" key="5">
    <source>
        <dbReference type="Proteomes" id="UP000011087"/>
    </source>
</evidence>
<dbReference type="GeneID" id="17310711"/>
<dbReference type="RefSeq" id="XP_005841168.1">
    <property type="nucleotide sequence ID" value="XM_005841111.1"/>
</dbReference>
<gene>
    <name evidence="3" type="ORF">GUITHDRAFT_132580</name>
</gene>
<organism evidence="3">
    <name type="scientific">Guillardia theta (strain CCMP2712)</name>
    <name type="common">Cryptophyte</name>
    <dbReference type="NCBI Taxonomy" id="905079"/>
    <lineage>
        <taxon>Eukaryota</taxon>
        <taxon>Cryptophyceae</taxon>
        <taxon>Pyrenomonadales</taxon>
        <taxon>Geminigeraceae</taxon>
        <taxon>Guillardia</taxon>
    </lineage>
</organism>
<reference evidence="5" key="2">
    <citation type="submission" date="2012-11" db="EMBL/GenBank/DDBJ databases">
        <authorList>
            <person name="Kuo A."/>
            <person name="Curtis B.A."/>
            <person name="Tanifuji G."/>
            <person name="Burki F."/>
            <person name="Gruber A."/>
            <person name="Irimia M."/>
            <person name="Maruyama S."/>
            <person name="Arias M.C."/>
            <person name="Ball S.G."/>
            <person name="Gile G.H."/>
            <person name="Hirakawa Y."/>
            <person name="Hopkins J.F."/>
            <person name="Rensing S.A."/>
            <person name="Schmutz J."/>
            <person name="Symeonidi A."/>
            <person name="Elias M."/>
            <person name="Eveleigh R.J."/>
            <person name="Herman E.K."/>
            <person name="Klute M.J."/>
            <person name="Nakayama T."/>
            <person name="Obornik M."/>
            <person name="Reyes-Prieto A."/>
            <person name="Armbrust E.V."/>
            <person name="Aves S.J."/>
            <person name="Beiko R.G."/>
            <person name="Coutinho P."/>
            <person name="Dacks J.B."/>
            <person name="Durnford D.G."/>
            <person name="Fast N.M."/>
            <person name="Green B.R."/>
            <person name="Grisdale C."/>
            <person name="Hempe F."/>
            <person name="Henrissat B."/>
            <person name="Hoppner M.P."/>
            <person name="Ishida K.-I."/>
            <person name="Kim E."/>
            <person name="Koreny L."/>
            <person name="Kroth P.G."/>
            <person name="Liu Y."/>
            <person name="Malik S.-B."/>
            <person name="Maier U.G."/>
            <person name="McRose D."/>
            <person name="Mock T."/>
            <person name="Neilson J.A."/>
            <person name="Onodera N.T."/>
            <person name="Poole A.M."/>
            <person name="Pritham E.J."/>
            <person name="Richards T.A."/>
            <person name="Rocap G."/>
            <person name="Roy S.W."/>
            <person name="Sarai C."/>
            <person name="Schaack S."/>
            <person name="Shirato S."/>
            <person name="Slamovits C.H."/>
            <person name="Spencer D.F."/>
            <person name="Suzuki S."/>
            <person name="Worden A.Z."/>
            <person name="Zauner S."/>
            <person name="Barry K."/>
            <person name="Bell C."/>
            <person name="Bharti A.K."/>
            <person name="Crow J.A."/>
            <person name="Grimwood J."/>
            <person name="Kramer R."/>
            <person name="Lindquist E."/>
            <person name="Lucas S."/>
            <person name="Salamov A."/>
            <person name="McFadden G.I."/>
            <person name="Lane C.E."/>
            <person name="Keeling P.J."/>
            <person name="Gray M.W."/>
            <person name="Grigoriev I.V."/>
            <person name="Archibald J.M."/>
        </authorList>
    </citation>
    <scope>NUCLEOTIDE SEQUENCE</scope>
    <source>
        <strain evidence="5">CCMP2712</strain>
    </source>
</reference>
<accession>L1K1D5</accession>
<dbReference type="Proteomes" id="UP000011087">
    <property type="component" value="Unassembled WGS sequence"/>
</dbReference>
<reference evidence="4" key="3">
    <citation type="submission" date="2016-03" db="UniProtKB">
        <authorList>
            <consortium name="EnsemblProtists"/>
        </authorList>
    </citation>
    <scope>IDENTIFICATION</scope>
</reference>
<evidence type="ECO:0000256" key="1">
    <source>
        <dbReference type="SAM" id="MobiDB-lite"/>
    </source>
</evidence>
<sequence>MSGRRLGGGGGGAALATGLTCMASVLALMVLISSPQRKAELAEKSAQQPAISTAQLYASMHPQFKKCAGQEDMSKFSELIRDKCGNLKQSSSCGKECAVAMRQKAEAFGCCWPTLMAGYKALDKEAGHAWTSWEQSLSEKCGVTFEGATCKSEEGKSELSQVEAEVSSLQRKEARDNKLIQDLLKQLKGSKQQSNACVLDGSQLRCGATTIALSRLPLPHAGSRQPGALSGQPDIYSWMPNQIAPVDQQEVSAPTKAIFPPKIFGEPHDAHLQAEQMKVRTASKNRFSRHSSSAHQLAMKDAHSQQAKKDNMSFLNILSDAWPWQRGAFKDVQQPVRLRPHKFSNQVFGDNTAKLRNAIPLAPSPFPDAPAVPERQVRPAGQEGIVWGSSHSWGPSDNRMKLEQRTSRRPILNLGSNSPWSKEAGLSRPHDPAARRLARAGVNVNGGLQV</sequence>
<evidence type="ECO:0000313" key="4">
    <source>
        <dbReference type="EnsemblProtists" id="EKX54188"/>
    </source>
</evidence>
<keyword evidence="5" id="KW-1185">Reference proteome</keyword>
<dbReference type="EnsemblProtists" id="EKX54188">
    <property type="protein sequence ID" value="EKX54188"/>
    <property type="gene ID" value="GUITHDRAFT_132580"/>
</dbReference>
<dbReference type="AlphaFoldDB" id="L1K1D5"/>
<keyword evidence="2" id="KW-1133">Transmembrane helix</keyword>
<evidence type="ECO:0000313" key="3">
    <source>
        <dbReference type="EMBL" id="EKX54188.1"/>
    </source>
</evidence>
<evidence type="ECO:0000256" key="2">
    <source>
        <dbReference type="SAM" id="Phobius"/>
    </source>
</evidence>
<keyword evidence="2" id="KW-0472">Membrane</keyword>
<proteinExistence type="predicted"/>
<reference evidence="3 5" key="1">
    <citation type="journal article" date="2012" name="Nature">
        <title>Algal genomes reveal evolutionary mosaicism and the fate of nucleomorphs.</title>
        <authorList>
            <consortium name="DOE Joint Genome Institute"/>
            <person name="Curtis B.A."/>
            <person name="Tanifuji G."/>
            <person name="Burki F."/>
            <person name="Gruber A."/>
            <person name="Irimia M."/>
            <person name="Maruyama S."/>
            <person name="Arias M.C."/>
            <person name="Ball S.G."/>
            <person name="Gile G.H."/>
            <person name="Hirakawa Y."/>
            <person name="Hopkins J.F."/>
            <person name="Kuo A."/>
            <person name="Rensing S.A."/>
            <person name="Schmutz J."/>
            <person name="Symeonidi A."/>
            <person name="Elias M."/>
            <person name="Eveleigh R.J."/>
            <person name="Herman E.K."/>
            <person name="Klute M.J."/>
            <person name="Nakayama T."/>
            <person name="Obornik M."/>
            <person name="Reyes-Prieto A."/>
            <person name="Armbrust E.V."/>
            <person name="Aves S.J."/>
            <person name="Beiko R.G."/>
            <person name="Coutinho P."/>
            <person name="Dacks J.B."/>
            <person name="Durnford D.G."/>
            <person name="Fast N.M."/>
            <person name="Green B.R."/>
            <person name="Grisdale C.J."/>
            <person name="Hempel F."/>
            <person name="Henrissat B."/>
            <person name="Hoppner M.P."/>
            <person name="Ishida K."/>
            <person name="Kim E."/>
            <person name="Koreny L."/>
            <person name="Kroth P.G."/>
            <person name="Liu Y."/>
            <person name="Malik S.B."/>
            <person name="Maier U.G."/>
            <person name="McRose D."/>
            <person name="Mock T."/>
            <person name="Neilson J.A."/>
            <person name="Onodera N.T."/>
            <person name="Poole A.M."/>
            <person name="Pritham E.J."/>
            <person name="Richards T.A."/>
            <person name="Rocap G."/>
            <person name="Roy S.W."/>
            <person name="Sarai C."/>
            <person name="Schaack S."/>
            <person name="Shirato S."/>
            <person name="Slamovits C.H."/>
            <person name="Spencer D.F."/>
            <person name="Suzuki S."/>
            <person name="Worden A.Z."/>
            <person name="Zauner S."/>
            <person name="Barry K."/>
            <person name="Bell C."/>
            <person name="Bharti A.K."/>
            <person name="Crow J.A."/>
            <person name="Grimwood J."/>
            <person name="Kramer R."/>
            <person name="Lindquist E."/>
            <person name="Lucas S."/>
            <person name="Salamov A."/>
            <person name="McFadden G.I."/>
            <person name="Lane C.E."/>
            <person name="Keeling P.J."/>
            <person name="Gray M.W."/>
            <person name="Grigoriev I.V."/>
            <person name="Archibald J.M."/>
        </authorList>
    </citation>
    <scope>NUCLEOTIDE SEQUENCE</scope>
    <source>
        <strain evidence="3 5">CCMP2712</strain>
    </source>
</reference>
<dbReference type="KEGG" id="gtt:GUITHDRAFT_132580"/>